<dbReference type="CDD" id="cd06261">
    <property type="entry name" value="TM_PBP2"/>
    <property type="match status" value="1"/>
</dbReference>
<name>K0AWQ5_GOTA9</name>
<evidence type="ECO:0000256" key="7">
    <source>
        <dbReference type="ARBA" id="ARBA00022989"/>
    </source>
</evidence>
<evidence type="ECO:0000256" key="1">
    <source>
        <dbReference type="ARBA" id="ARBA00004651"/>
    </source>
</evidence>
<evidence type="ECO:0000313" key="11">
    <source>
        <dbReference type="EMBL" id="AFS78258.1"/>
    </source>
</evidence>
<evidence type="ECO:0000256" key="6">
    <source>
        <dbReference type="ARBA" id="ARBA00022970"/>
    </source>
</evidence>
<dbReference type="GO" id="GO:0022857">
    <property type="term" value="F:transmembrane transporter activity"/>
    <property type="evidence" value="ECO:0007669"/>
    <property type="project" value="InterPro"/>
</dbReference>
<protein>
    <submittedName>
        <fullName evidence="11">Arginine ABC transporter permease protein ArtQ</fullName>
    </submittedName>
</protein>
<dbReference type="OrthoDB" id="9811552at2"/>
<organism evidence="11 12">
    <name type="scientific">Gottschalkia acidurici (strain ATCC 7906 / DSM 604 / BCRC 14475 / CIP 104303 / KCTC 5404 / NCIMB 10678 / 9a)</name>
    <name type="common">Clostridium acidurici</name>
    <dbReference type="NCBI Taxonomy" id="1128398"/>
    <lineage>
        <taxon>Bacteria</taxon>
        <taxon>Bacillati</taxon>
        <taxon>Bacillota</taxon>
        <taxon>Tissierellia</taxon>
        <taxon>Tissierellales</taxon>
        <taxon>Gottschalkiaceae</taxon>
        <taxon>Gottschalkia</taxon>
    </lineage>
</organism>
<evidence type="ECO:0000256" key="4">
    <source>
        <dbReference type="ARBA" id="ARBA00022475"/>
    </source>
</evidence>
<dbReference type="InterPro" id="IPR043429">
    <property type="entry name" value="ArtM/GltK/GlnP/TcyL/YhdX-like"/>
</dbReference>
<dbReference type="Pfam" id="PF00528">
    <property type="entry name" value="BPD_transp_1"/>
    <property type="match status" value="1"/>
</dbReference>
<dbReference type="eggNOG" id="COG0765">
    <property type="taxonomic scope" value="Bacteria"/>
</dbReference>
<dbReference type="NCBIfam" id="TIGR01726">
    <property type="entry name" value="HEQRo_perm_3TM"/>
    <property type="match status" value="1"/>
</dbReference>
<dbReference type="KEGG" id="cad:Curi_c12470"/>
<dbReference type="PANTHER" id="PTHR30614:SF20">
    <property type="entry name" value="GLUTAMINE TRANSPORT SYSTEM PERMEASE PROTEIN GLNP"/>
    <property type="match status" value="1"/>
</dbReference>
<dbReference type="STRING" id="1128398.Curi_c12470"/>
<dbReference type="InterPro" id="IPR000515">
    <property type="entry name" value="MetI-like"/>
</dbReference>
<dbReference type="PROSITE" id="PS50928">
    <property type="entry name" value="ABC_TM1"/>
    <property type="match status" value="1"/>
</dbReference>
<dbReference type="AlphaFoldDB" id="K0AWQ5"/>
<dbReference type="InterPro" id="IPR010065">
    <property type="entry name" value="AA_ABC_transptr_permease_3TM"/>
</dbReference>
<comment type="subcellular location">
    <subcellularLocation>
        <location evidence="1 9">Cell membrane</location>
        <topology evidence="1 9">Multi-pass membrane protein</topology>
    </subcellularLocation>
</comment>
<dbReference type="SUPFAM" id="SSF161098">
    <property type="entry name" value="MetI-like"/>
    <property type="match status" value="1"/>
</dbReference>
<dbReference type="EMBL" id="CP003326">
    <property type="protein sequence ID" value="AFS78258.1"/>
    <property type="molecule type" value="Genomic_DNA"/>
</dbReference>
<feature type="transmembrane region" description="Helical" evidence="9">
    <location>
        <begin position="20"/>
        <end position="41"/>
    </location>
</feature>
<evidence type="ECO:0000256" key="3">
    <source>
        <dbReference type="ARBA" id="ARBA00022448"/>
    </source>
</evidence>
<gene>
    <name evidence="11" type="primary">artQ</name>
    <name evidence="11" type="ordered locus">Curi_c12470</name>
</gene>
<keyword evidence="4" id="KW-1003">Cell membrane</keyword>
<dbReference type="Gene3D" id="1.10.3720.10">
    <property type="entry name" value="MetI-like"/>
    <property type="match status" value="1"/>
</dbReference>
<evidence type="ECO:0000256" key="5">
    <source>
        <dbReference type="ARBA" id="ARBA00022692"/>
    </source>
</evidence>
<evidence type="ECO:0000256" key="9">
    <source>
        <dbReference type="RuleBase" id="RU363032"/>
    </source>
</evidence>
<dbReference type="GO" id="GO:0006865">
    <property type="term" value="P:amino acid transport"/>
    <property type="evidence" value="ECO:0007669"/>
    <property type="project" value="UniProtKB-KW"/>
</dbReference>
<evidence type="ECO:0000256" key="2">
    <source>
        <dbReference type="ARBA" id="ARBA00010072"/>
    </source>
</evidence>
<keyword evidence="6" id="KW-0029">Amino-acid transport</keyword>
<dbReference type="GO" id="GO:0043190">
    <property type="term" value="C:ATP-binding cassette (ABC) transporter complex"/>
    <property type="evidence" value="ECO:0007669"/>
    <property type="project" value="InterPro"/>
</dbReference>
<dbReference type="HOGENOM" id="CLU_019602_1_1_9"/>
<evidence type="ECO:0000313" key="12">
    <source>
        <dbReference type="Proteomes" id="UP000006094"/>
    </source>
</evidence>
<evidence type="ECO:0000256" key="8">
    <source>
        <dbReference type="ARBA" id="ARBA00023136"/>
    </source>
</evidence>
<comment type="similarity">
    <text evidence="2">Belongs to the binding-protein-dependent transport system permease family. HisMQ subfamily.</text>
</comment>
<keyword evidence="7 9" id="KW-1133">Transmembrane helix</keyword>
<feature type="transmembrane region" description="Helical" evidence="9">
    <location>
        <begin position="184"/>
        <end position="203"/>
    </location>
</feature>
<proteinExistence type="inferred from homology"/>
<feature type="domain" description="ABC transmembrane type-1" evidence="10">
    <location>
        <begin position="17"/>
        <end position="202"/>
    </location>
</feature>
<sequence length="216" mass="23571">MDFSFLPEYYPFFITGVKNTLLLSIIAGVFGVILGAILALMKISKNKPLSAFSTAYISFVRGTPLLVQLFIIYVGLPFNLAKITAGAIALSLNSAAYVAEIIRSGIEGIDGGQMEAARSLGMNHAMGMRYIVIPQAFKNVLPVLGNEFISLIKESSLVSVIGVAELMKNVNDVRAITYKTIEPLAIAAILYFIMTFTISKIVLKLERRLKVSDRSK</sequence>
<accession>K0AWQ5</accession>
<dbReference type="RefSeq" id="WP_014967395.1">
    <property type="nucleotide sequence ID" value="NC_018664.1"/>
</dbReference>
<dbReference type="PATRIC" id="fig|1128398.3.peg.1263"/>
<dbReference type="PANTHER" id="PTHR30614">
    <property type="entry name" value="MEMBRANE COMPONENT OF AMINO ACID ABC TRANSPORTER"/>
    <property type="match status" value="1"/>
</dbReference>
<dbReference type="InterPro" id="IPR035906">
    <property type="entry name" value="MetI-like_sf"/>
</dbReference>
<keyword evidence="12" id="KW-1185">Reference proteome</keyword>
<keyword evidence="8 9" id="KW-0472">Membrane</keyword>
<reference evidence="11 12" key="1">
    <citation type="journal article" date="2012" name="PLoS ONE">
        <title>The purine-utilizing bacterium Clostridium acidurici 9a: a genome-guided metabolic reconsideration.</title>
        <authorList>
            <person name="Hartwich K."/>
            <person name="Poehlein A."/>
            <person name="Daniel R."/>
        </authorList>
    </citation>
    <scope>NUCLEOTIDE SEQUENCE [LARGE SCALE GENOMIC DNA]</scope>
    <source>
        <strain evidence="12">ATCC 7906 / DSM 604 / BCRC 14475 / CIP 104303 / KCTC 5404 / NCIMB 10678 / 9a</strain>
    </source>
</reference>
<keyword evidence="3 9" id="KW-0813">Transport</keyword>
<dbReference type="Proteomes" id="UP000006094">
    <property type="component" value="Chromosome"/>
</dbReference>
<keyword evidence="5 9" id="KW-0812">Transmembrane</keyword>
<evidence type="ECO:0000259" key="10">
    <source>
        <dbReference type="PROSITE" id="PS50928"/>
    </source>
</evidence>
<feature type="transmembrane region" description="Helical" evidence="9">
    <location>
        <begin position="53"/>
        <end position="76"/>
    </location>
</feature>
<dbReference type="FunFam" id="1.10.3720.10:FF:000033">
    <property type="entry name" value="Polar amino acid ABC transporter permease"/>
    <property type="match status" value="1"/>
</dbReference>